<dbReference type="EMBL" id="HG996475">
    <property type="protein sequence ID" value="CAG1863968.1"/>
    <property type="molecule type" value="Genomic_DNA"/>
</dbReference>
<reference evidence="2" key="2">
    <citation type="submission" date="2021-05" db="UniProtKB">
        <authorList>
            <consortium name="EnsemblPlants"/>
        </authorList>
    </citation>
    <scope>IDENTIFICATION</scope>
    <source>
        <strain evidence="2">subsp. malaccensis</strain>
    </source>
</reference>
<dbReference type="AlphaFoldDB" id="A0A804L5T1"/>
<evidence type="ECO:0000313" key="2">
    <source>
        <dbReference type="EnsemblPlants" id="Ma11_p08820.1"/>
    </source>
</evidence>
<dbReference type="InParanoid" id="A0A804L5T1"/>
<name>A0A804L5T1_MUSAM</name>
<keyword evidence="3" id="KW-1185">Reference proteome</keyword>
<gene>
    <name evidence="1" type="ORF">GSMUA_16600.1</name>
</gene>
<sequence>MLSIEIVPLSKDTNMFLLYQLDKRRLVLKIQLVELFHELFLCHVSLRYRTLLRKMVRYKGGEQYSRGISPQTDIHLFGEAFDLSFASATVKLERAARPLSFAVQHSFFQRHCVWSIYGPLLLPI</sequence>
<proteinExistence type="predicted"/>
<organism evidence="2 3">
    <name type="scientific">Musa acuminata subsp. malaccensis</name>
    <name type="common">Wild banana</name>
    <name type="synonym">Musa malaccensis</name>
    <dbReference type="NCBI Taxonomy" id="214687"/>
    <lineage>
        <taxon>Eukaryota</taxon>
        <taxon>Viridiplantae</taxon>
        <taxon>Streptophyta</taxon>
        <taxon>Embryophyta</taxon>
        <taxon>Tracheophyta</taxon>
        <taxon>Spermatophyta</taxon>
        <taxon>Magnoliopsida</taxon>
        <taxon>Liliopsida</taxon>
        <taxon>Zingiberales</taxon>
        <taxon>Musaceae</taxon>
        <taxon>Musa</taxon>
    </lineage>
</organism>
<reference evidence="1" key="1">
    <citation type="submission" date="2021-03" db="EMBL/GenBank/DDBJ databases">
        <authorList>
            <consortium name="Genoscope - CEA"/>
            <person name="William W."/>
        </authorList>
    </citation>
    <scope>NUCLEOTIDE SEQUENCE</scope>
    <source>
        <strain evidence="1">Doubled-haploid Pahang</strain>
    </source>
</reference>
<evidence type="ECO:0000313" key="3">
    <source>
        <dbReference type="Proteomes" id="UP000012960"/>
    </source>
</evidence>
<accession>A0A804L5T1</accession>
<dbReference type="Gramene" id="Ma11_t08820.1">
    <property type="protein sequence ID" value="Ma11_p08820.1"/>
    <property type="gene ID" value="Ma11_g08820"/>
</dbReference>
<dbReference type="Proteomes" id="UP000012960">
    <property type="component" value="Unplaced"/>
</dbReference>
<evidence type="ECO:0000313" key="1">
    <source>
        <dbReference type="EMBL" id="CAG1863968.1"/>
    </source>
</evidence>
<dbReference type="EnsemblPlants" id="Ma11_t08820.1">
    <property type="protein sequence ID" value="Ma11_p08820.1"/>
    <property type="gene ID" value="Ma11_g08820"/>
</dbReference>
<protein>
    <submittedName>
        <fullName evidence="1">(wild Malaysian banana) hypothetical protein</fullName>
    </submittedName>
</protein>